<feature type="region of interest" description="Disordered" evidence="8">
    <location>
        <begin position="1"/>
        <end position="45"/>
    </location>
</feature>
<keyword evidence="3" id="KW-1003">Cell membrane</keyword>
<dbReference type="Pfam" id="PF09815">
    <property type="entry name" value="XK-related"/>
    <property type="match status" value="1"/>
</dbReference>
<dbReference type="EMBL" id="JACVVK020000009">
    <property type="protein sequence ID" value="KAK7505714.1"/>
    <property type="molecule type" value="Genomic_DNA"/>
</dbReference>
<comment type="caution">
    <text evidence="9">The sequence shown here is derived from an EMBL/GenBank/DDBJ whole genome shotgun (WGS) entry which is preliminary data.</text>
</comment>
<feature type="transmembrane region" description="Helical" evidence="7">
    <location>
        <begin position="256"/>
        <end position="278"/>
    </location>
</feature>
<evidence type="ECO:0000256" key="8">
    <source>
        <dbReference type="SAM" id="MobiDB-lite"/>
    </source>
</evidence>
<proteinExistence type="inferred from homology"/>
<evidence type="ECO:0000313" key="10">
    <source>
        <dbReference type="Proteomes" id="UP001519460"/>
    </source>
</evidence>
<evidence type="ECO:0000256" key="2">
    <source>
        <dbReference type="ARBA" id="ARBA00008789"/>
    </source>
</evidence>
<evidence type="ECO:0000256" key="7">
    <source>
        <dbReference type="RuleBase" id="RU910716"/>
    </source>
</evidence>
<name>A0ABD0M1B6_9CAEN</name>
<dbReference type="PANTHER" id="PTHR16024">
    <property type="entry name" value="XK-RELATED PROTEIN"/>
    <property type="match status" value="1"/>
</dbReference>
<feature type="transmembrane region" description="Helical" evidence="7">
    <location>
        <begin position="290"/>
        <end position="310"/>
    </location>
</feature>
<evidence type="ECO:0000256" key="3">
    <source>
        <dbReference type="ARBA" id="ARBA00022475"/>
    </source>
</evidence>
<keyword evidence="10" id="KW-1185">Reference proteome</keyword>
<reference evidence="9 10" key="1">
    <citation type="journal article" date="2023" name="Sci. Data">
        <title>Genome assembly of the Korean intertidal mud-creeper Batillaria attramentaria.</title>
        <authorList>
            <person name="Patra A.K."/>
            <person name="Ho P.T."/>
            <person name="Jun S."/>
            <person name="Lee S.J."/>
            <person name="Kim Y."/>
            <person name="Won Y.J."/>
        </authorList>
    </citation>
    <scope>NUCLEOTIDE SEQUENCE [LARGE SCALE GENOMIC DNA]</scope>
    <source>
        <strain evidence="9">Wonlab-2016</strain>
    </source>
</reference>
<dbReference type="AlphaFoldDB" id="A0ABD0M1B6"/>
<sequence length="385" mass="42724">MDESDRQQPTEPGESVITLEDVTSCAETENGDRTQPTELGEDGTMREYITPLFSTETEGTGDTQATCSHVESMADSERQQPTAPDKTAIMVDAATRIAEVEDEDRQQPTAPNKTAIMVDAATRLAEVEDEDRQQPTEPNKTAIMVDAATRLAEGEDEDRQQPTEPGENGIMLEDVTHIASTETEGSDDTQAARSQSCGAWKPCMFAKWLWGIIYDKDNGDFTRLDLVLGVVSIIIYFVDIGSDVRLAVGYFQDGQWIYGGLTTAFIVVAYICLLALWLYRHEHGDDQSRLWWICRHFLAILGLIPVVATLESMYYGWRCRTRQSDKTKYIYVAAAPADLRLAESFLESAPQLCFQLYVVFKGDDDDSAGTLLFNAGGSTDSGWLC</sequence>
<keyword evidence="4 7" id="KW-0812">Transmembrane</keyword>
<protein>
    <recommendedName>
        <fullName evidence="7">XK-related protein</fullName>
    </recommendedName>
</protein>
<evidence type="ECO:0000256" key="4">
    <source>
        <dbReference type="ARBA" id="ARBA00022692"/>
    </source>
</evidence>
<keyword evidence="6 7" id="KW-0472">Membrane</keyword>
<evidence type="ECO:0000313" key="9">
    <source>
        <dbReference type="EMBL" id="KAK7505714.1"/>
    </source>
</evidence>
<comment type="similarity">
    <text evidence="2 7">Belongs to the XK family.</text>
</comment>
<evidence type="ECO:0000256" key="6">
    <source>
        <dbReference type="ARBA" id="ARBA00023136"/>
    </source>
</evidence>
<dbReference type="PANTHER" id="PTHR16024:SF6">
    <property type="entry name" value="XK-RELATED PROTEIN"/>
    <property type="match status" value="1"/>
</dbReference>
<evidence type="ECO:0000256" key="1">
    <source>
        <dbReference type="ARBA" id="ARBA00004651"/>
    </source>
</evidence>
<feature type="transmembrane region" description="Helical" evidence="7">
    <location>
        <begin position="226"/>
        <end position="244"/>
    </location>
</feature>
<dbReference type="InterPro" id="IPR050895">
    <property type="entry name" value="XK-related_scramblase"/>
</dbReference>
<dbReference type="Proteomes" id="UP001519460">
    <property type="component" value="Unassembled WGS sequence"/>
</dbReference>
<gene>
    <name evidence="9" type="ORF">BaRGS_00002985</name>
</gene>
<keyword evidence="5 7" id="KW-1133">Transmembrane helix</keyword>
<evidence type="ECO:0000256" key="5">
    <source>
        <dbReference type="ARBA" id="ARBA00022989"/>
    </source>
</evidence>
<dbReference type="GO" id="GO:0005886">
    <property type="term" value="C:plasma membrane"/>
    <property type="evidence" value="ECO:0007669"/>
    <property type="project" value="UniProtKB-SubCell"/>
</dbReference>
<dbReference type="InterPro" id="IPR018629">
    <property type="entry name" value="XK-rel"/>
</dbReference>
<accession>A0ABD0M1B6</accession>
<feature type="region of interest" description="Disordered" evidence="8">
    <location>
        <begin position="151"/>
        <end position="171"/>
    </location>
</feature>
<organism evidence="9 10">
    <name type="scientific">Batillaria attramentaria</name>
    <dbReference type="NCBI Taxonomy" id="370345"/>
    <lineage>
        <taxon>Eukaryota</taxon>
        <taxon>Metazoa</taxon>
        <taxon>Spiralia</taxon>
        <taxon>Lophotrochozoa</taxon>
        <taxon>Mollusca</taxon>
        <taxon>Gastropoda</taxon>
        <taxon>Caenogastropoda</taxon>
        <taxon>Sorbeoconcha</taxon>
        <taxon>Cerithioidea</taxon>
        <taxon>Batillariidae</taxon>
        <taxon>Batillaria</taxon>
    </lineage>
</organism>
<comment type="subcellular location">
    <subcellularLocation>
        <location evidence="1">Cell membrane</location>
        <topology evidence="1">Multi-pass membrane protein</topology>
    </subcellularLocation>
    <subcellularLocation>
        <location evidence="7">Membrane</location>
        <topology evidence="7">Multi-pass membrane protein</topology>
    </subcellularLocation>
</comment>